<accession>A0A0L6VMT4</accession>
<gene>
    <name evidence="2" type="ORF">VP01_1402g2</name>
</gene>
<dbReference type="EMBL" id="LAVV01004477">
    <property type="protein sequence ID" value="KNZ61415.1"/>
    <property type="molecule type" value="Genomic_DNA"/>
</dbReference>
<keyword evidence="3" id="KW-1185">Reference proteome</keyword>
<keyword evidence="1" id="KW-1133">Transmembrane helix</keyword>
<dbReference type="VEuPathDB" id="FungiDB:VP01_1402g2"/>
<evidence type="ECO:0000313" key="2">
    <source>
        <dbReference type="EMBL" id="KNZ61415.1"/>
    </source>
</evidence>
<evidence type="ECO:0000256" key="1">
    <source>
        <dbReference type="SAM" id="Phobius"/>
    </source>
</evidence>
<dbReference type="Proteomes" id="UP000037035">
    <property type="component" value="Unassembled WGS sequence"/>
</dbReference>
<evidence type="ECO:0000313" key="3">
    <source>
        <dbReference type="Proteomes" id="UP000037035"/>
    </source>
</evidence>
<dbReference type="AlphaFoldDB" id="A0A0L6VMT4"/>
<reference evidence="2 3" key="1">
    <citation type="submission" date="2015-08" db="EMBL/GenBank/DDBJ databases">
        <title>Next Generation Sequencing and Analysis of the Genome of Puccinia sorghi L Schw, the Causal Agent of Maize Common Rust.</title>
        <authorList>
            <person name="Rochi L."/>
            <person name="Burguener G."/>
            <person name="Darino M."/>
            <person name="Turjanski A."/>
            <person name="Kreff E."/>
            <person name="Dieguez M.J."/>
            <person name="Sacco F."/>
        </authorList>
    </citation>
    <scope>NUCLEOTIDE SEQUENCE [LARGE SCALE GENOMIC DNA]</scope>
    <source>
        <strain evidence="2 3">RO10H11247</strain>
    </source>
</reference>
<keyword evidence="1" id="KW-0812">Transmembrane</keyword>
<name>A0A0L6VMT4_9BASI</name>
<feature type="transmembrane region" description="Helical" evidence="1">
    <location>
        <begin position="571"/>
        <end position="589"/>
    </location>
</feature>
<feature type="transmembrane region" description="Helical" evidence="1">
    <location>
        <begin position="291"/>
        <end position="314"/>
    </location>
</feature>
<proteinExistence type="predicted"/>
<comment type="caution">
    <text evidence="2">The sequence shown here is derived from an EMBL/GenBank/DDBJ whole genome shotgun (WGS) entry which is preliminary data.</text>
</comment>
<sequence>MVQQEDQYSKVLMNEKKQQFRETQFGHESQNSNIFYTWHRAMLLFGACFTRITKKSPLVRLERINDHLSLPIQGASVTSSSLKLHLVCFFNKEFPINLNLMTKINYDNFVFKVLKARLNMMLKVKTTGILGCLIKSWQIYCALAGEADEQWSSCCASSPMLNPAREILQRHSCRPRTLGSLLGYLYKCDAIWTAQETSIRGSHFPTAWEGLLSFHPSVCVGSSLTQHQEGSTPLHMTSGESDSDECHDCVRDGKSSSEEGERFVESGQICTYRFLHIHESCAVYGYLSTDLTVGFLFTFIIFFGGLVLGLDLLVSIASGQSQTASASAAPNYCSSTSVIKEPQGFAIPSARCLAPSSSIIVYNIQKKYIFTYRKQKLVACPPLEFSPSHTYTHRFPGSTRILGSVTFSRYFTLEGGHPCSALAQRQRPKLILVCPFRRIHIFFFCFVFLGPLEHGILRGSSRHYLLHLVPDVCPIIRHSSKSSADDWEDPSQVKQSGPLLLFSLTRLNPSCPLISVRARQQLEFPCCLLGPLAKYGRPFRIGPVLSVASISGSSFKFLLHRNLFDYFPHMAVGSWAILLLHIISLLLVAPSRLCPSFYNHAPRRSSLSGFRSSSAMGYFFLQPDLYMYPIQMVQYNTNNKCFHVHKRPGSLDPYASLVCCSFPPTSPYLLARPVKLCTTCCFELVRIQPSQHMQHNQSISSLTEAPSDTKYSCLTRFFLLLPAIPHPFFRYLLQYIRHVFFHHLFGVSSVVRTREPSHHPRPLFHPQPVWLQRPLYTTSTLARQPPKFSTGNFLLHIITTGNYNSASIGDSVPSTTTTHLLSPVFHSAAPLLVAISRSCFITPPLVIRSALSSCKFLYTRRSSCHSSSTSNACCSQSRDSCFCFST</sequence>
<protein>
    <submittedName>
        <fullName evidence="2">Uncharacterized protein</fullName>
    </submittedName>
</protein>
<keyword evidence="1" id="KW-0472">Membrane</keyword>
<organism evidence="2 3">
    <name type="scientific">Puccinia sorghi</name>
    <dbReference type="NCBI Taxonomy" id="27349"/>
    <lineage>
        <taxon>Eukaryota</taxon>
        <taxon>Fungi</taxon>
        <taxon>Dikarya</taxon>
        <taxon>Basidiomycota</taxon>
        <taxon>Pucciniomycotina</taxon>
        <taxon>Pucciniomycetes</taxon>
        <taxon>Pucciniales</taxon>
        <taxon>Pucciniaceae</taxon>
        <taxon>Puccinia</taxon>
    </lineage>
</organism>